<feature type="compositionally biased region" description="Basic and acidic residues" evidence="4">
    <location>
        <begin position="173"/>
        <end position="186"/>
    </location>
</feature>
<evidence type="ECO:0000259" key="5">
    <source>
        <dbReference type="PROSITE" id="PS51294"/>
    </source>
</evidence>
<protein>
    <submittedName>
        <fullName evidence="6">Telomere repeat binding factor-domain-containing protein</fullName>
    </submittedName>
</protein>
<dbReference type="PROSITE" id="PS51294">
    <property type="entry name" value="HTH_MYB"/>
    <property type="match status" value="1"/>
</dbReference>
<dbReference type="InterPro" id="IPR013867">
    <property type="entry name" value="Telomere_rpt-bd_fac_dimer_dom"/>
</dbReference>
<feature type="compositionally biased region" description="Basic and acidic residues" evidence="4">
    <location>
        <begin position="716"/>
        <end position="731"/>
    </location>
</feature>
<dbReference type="FunFam" id="1.10.10.60:FF:000137">
    <property type="entry name" value="MYB DNA binding protein"/>
    <property type="match status" value="1"/>
</dbReference>
<dbReference type="GO" id="GO:0003691">
    <property type="term" value="F:double-stranded telomeric DNA binding"/>
    <property type="evidence" value="ECO:0007669"/>
    <property type="project" value="TreeGrafter"/>
</dbReference>
<feature type="compositionally biased region" description="Low complexity" evidence="4">
    <location>
        <begin position="662"/>
        <end position="684"/>
    </location>
</feature>
<evidence type="ECO:0000256" key="4">
    <source>
        <dbReference type="SAM" id="MobiDB-lite"/>
    </source>
</evidence>
<dbReference type="CDD" id="cd11660">
    <property type="entry name" value="SANT_TRF"/>
    <property type="match status" value="1"/>
</dbReference>
<dbReference type="InterPro" id="IPR052833">
    <property type="entry name" value="Telomeric_DNA-bd_trans-reg"/>
</dbReference>
<dbReference type="EMBL" id="JAULSY010000167">
    <property type="protein sequence ID" value="KAK0660428.1"/>
    <property type="molecule type" value="Genomic_DNA"/>
</dbReference>
<feature type="region of interest" description="Disordered" evidence="4">
    <location>
        <begin position="841"/>
        <end position="1096"/>
    </location>
</feature>
<feature type="compositionally biased region" description="Basic and acidic residues" evidence="4">
    <location>
        <begin position="1074"/>
        <end position="1085"/>
    </location>
</feature>
<keyword evidence="3" id="KW-0131">Cell cycle</keyword>
<feature type="compositionally biased region" description="Basic and acidic residues" evidence="4">
    <location>
        <begin position="1"/>
        <end position="12"/>
    </location>
</feature>
<feature type="compositionally biased region" description="Pro residues" evidence="4">
    <location>
        <begin position="32"/>
        <end position="45"/>
    </location>
</feature>
<proteinExistence type="predicted"/>
<dbReference type="PANTHER" id="PTHR47807">
    <property type="entry name" value="PROTEIN TBF1"/>
    <property type="match status" value="1"/>
</dbReference>
<feature type="compositionally biased region" description="Polar residues" evidence="4">
    <location>
        <begin position="853"/>
        <end position="880"/>
    </location>
</feature>
<evidence type="ECO:0000313" key="7">
    <source>
        <dbReference type="Proteomes" id="UP001174997"/>
    </source>
</evidence>
<dbReference type="PANTHER" id="PTHR47807:SF1">
    <property type="entry name" value="PROTEIN TBF1"/>
    <property type="match status" value="1"/>
</dbReference>
<feature type="region of interest" description="Disordered" evidence="4">
    <location>
        <begin position="662"/>
        <end position="731"/>
    </location>
</feature>
<accession>A0AA40D4N1</accession>
<keyword evidence="1" id="KW-0238">DNA-binding</keyword>
<evidence type="ECO:0000256" key="2">
    <source>
        <dbReference type="ARBA" id="ARBA00023242"/>
    </source>
</evidence>
<reference evidence="6" key="1">
    <citation type="submission" date="2023-06" db="EMBL/GenBank/DDBJ databases">
        <title>Genome-scale phylogeny and comparative genomics of the fungal order Sordariales.</title>
        <authorList>
            <consortium name="Lawrence Berkeley National Laboratory"/>
            <person name="Hensen N."/>
            <person name="Bonometti L."/>
            <person name="Westerberg I."/>
            <person name="Brannstrom I.O."/>
            <person name="Guillou S."/>
            <person name="Cros-Aarteil S."/>
            <person name="Calhoun S."/>
            <person name="Haridas S."/>
            <person name="Kuo A."/>
            <person name="Mondo S."/>
            <person name="Pangilinan J."/>
            <person name="Riley R."/>
            <person name="Labutti K."/>
            <person name="Andreopoulos B."/>
            <person name="Lipzen A."/>
            <person name="Chen C."/>
            <person name="Yanf M."/>
            <person name="Daum C."/>
            <person name="Ng V."/>
            <person name="Clum A."/>
            <person name="Steindorff A."/>
            <person name="Ohm R."/>
            <person name="Martin F."/>
            <person name="Silar P."/>
            <person name="Natvig D."/>
            <person name="Lalanne C."/>
            <person name="Gautier V."/>
            <person name="Ament-Velasquez S.L."/>
            <person name="Kruys A."/>
            <person name="Hutchinson M.I."/>
            <person name="Powell A.J."/>
            <person name="Barry K."/>
            <person name="Miller A.N."/>
            <person name="Grigoriev I.V."/>
            <person name="Debuchy R."/>
            <person name="Gladieux P."/>
            <person name="Thoren M.H."/>
            <person name="Johannesson H."/>
        </authorList>
    </citation>
    <scope>NUCLEOTIDE SEQUENCE</scope>
    <source>
        <strain evidence="6">CBS 307.81</strain>
    </source>
</reference>
<dbReference type="InterPro" id="IPR009057">
    <property type="entry name" value="Homeodomain-like_sf"/>
</dbReference>
<sequence>MPDADTPVKADPEQPPSQQAPDVAPEKTIVPAPLPPPPPPPPPAPTSQQAEATTTSTAPAAPTTPATPITPLISTAATVSSFPPPSTPAPATRPALNQLAATPTPALDAQSPSVQIEQLLASTQDQTDALVHQSPSQALLPQPTTSQATADPQAPTNPSPEVPATAQMSDEPNESKRPRSPDLEDEDNLAKRLKMEFAQHEAHIGQPEQAGHGEVNGHENEMTSLDLEAILSSALAEFETTPNPEVNVVQNTNPIPTTPEAEKTLNKIANFSRYSLYHMRSMSLLTLGSFAVQILVRLSQNSKADTDALLAQTESEFHKAYGMLRNVFESTRKMYSDSPLLSVDELEITDSEDRETIRMSNLASVAGLVFGAGDVTLKDVHDSFFSVFIPEDGEYKDSLTELLVSLKTRLFLDALNQQPPQPALGVLDNLFPARFDEVLKNRSGDLALNPDEERLVGQIRERRELLVQSAADESIKKSLAEQSSPDRISELLSLFLQGHLAVIVDYARNYGVNIPTQEEEPVLTTNMEIDDYHDSIAEALRLATAQLPMAEEIKDLGSEDLSGQHGDETLKKLLEQELAKDSSLSHDLSGFVKDSTAGQHDMNSTPADLANLVAAALPNPTEEPPHGLPTTSSMMYSGTVGTANAGHATTHPHYIAQMNQQHQNQYQTYTQSPAPAAPAAPAAANENGLPPNQSLPTAALYEKARQAAVAKSSNTSRREGLHSTRRPWSPEEEKALMAGLDMVKGPHWSQILGLFGPNGSISTILRDRTQVQLKDKARNLKLFFLKTNSEMPYYLQHVTGELKTRAPSQAARKEAEEKARQNSQEEQAKLQGLMLLANGLQHNNQPVMPGPHSNVQAPRASPTTPGVSGSMNSNATTATSGGLPPVPISPLVKSEPQEHHGLPKVTSFPSIAPAPAPSTSMPPPSKPHRPAQQQQQQVQQPQQVQQNQQAQPQPSHQQHVQQAAHPQQLQQQQQQQQQQHQAQASQPPQPQQQTHQQHQQAPQQVQQQAQSQAQPHSHIPSPAISQPSSTPPRPAQPAQTAYQSQPQVSSAQPSPGQTPSPAVPGLPIPPNHHSTPDHQEQHLMDTLKAALAGPPN</sequence>
<dbReference type="GO" id="GO:0010833">
    <property type="term" value="P:telomere maintenance via telomere lengthening"/>
    <property type="evidence" value="ECO:0007669"/>
    <property type="project" value="TreeGrafter"/>
</dbReference>
<dbReference type="Proteomes" id="UP001174997">
    <property type="component" value="Unassembled WGS sequence"/>
</dbReference>
<evidence type="ECO:0000256" key="1">
    <source>
        <dbReference type="ARBA" id="ARBA00023125"/>
    </source>
</evidence>
<gene>
    <name evidence="6" type="ORF">QBC41DRAFT_236688</name>
</gene>
<dbReference type="Pfam" id="PF08558">
    <property type="entry name" value="TRF"/>
    <property type="match status" value="1"/>
</dbReference>
<feature type="region of interest" description="Disordered" evidence="4">
    <location>
        <begin position="804"/>
        <end position="827"/>
    </location>
</feature>
<feature type="compositionally biased region" description="Low complexity" evidence="4">
    <location>
        <begin position="1036"/>
        <end position="1055"/>
    </location>
</feature>
<dbReference type="InterPro" id="IPR001005">
    <property type="entry name" value="SANT/Myb"/>
</dbReference>
<keyword evidence="2" id="KW-0539">Nucleus</keyword>
<name>A0AA40D4N1_9PEZI</name>
<feature type="domain" description="HTH myb-type" evidence="5">
    <location>
        <begin position="725"/>
        <end position="777"/>
    </location>
</feature>
<dbReference type="GO" id="GO:0042803">
    <property type="term" value="F:protein homodimerization activity"/>
    <property type="evidence" value="ECO:0007669"/>
    <property type="project" value="InterPro"/>
</dbReference>
<feature type="compositionally biased region" description="Pro residues" evidence="4">
    <location>
        <begin position="912"/>
        <end position="925"/>
    </location>
</feature>
<feature type="compositionally biased region" description="Low complexity" evidence="4">
    <location>
        <begin position="46"/>
        <end position="81"/>
    </location>
</feature>
<evidence type="ECO:0000313" key="6">
    <source>
        <dbReference type="EMBL" id="KAK0660428.1"/>
    </source>
</evidence>
<feature type="compositionally biased region" description="Basic and acidic residues" evidence="4">
    <location>
        <begin position="811"/>
        <end position="820"/>
    </location>
</feature>
<dbReference type="InterPro" id="IPR017930">
    <property type="entry name" value="Myb_dom"/>
</dbReference>
<comment type="caution">
    <text evidence="6">The sequence shown here is derived from an EMBL/GenBank/DDBJ whole genome shotgun (WGS) entry which is preliminary data.</text>
</comment>
<evidence type="ECO:0000256" key="3">
    <source>
        <dbReference type="ARBA" id="ARBA00023306"/>
    </source>
</evidence>
<feature type="compositionally biased region" description="Polar residues" evidence="4">
    <location>
        <begin position="110"/>
        <end position="154"/>
    </location>
</feature>
<keyword evidence="7" id="KW-1185">Reference proteome</keyword>
<dbReference type="SUPFAM" id="SSF46689">
    <property type="entry name" value="Homeodomain-like"/>
    <property type="match status" value="1"/>
</dbReference>
<feature type="region of interest" description="Disordered" evidence="4">
    <location>
        <begin position="1"/>
        <end position="186"/>
    </location>
</feature>
<feature type="compositionally biased region" description="Pro residues" evidence="4">
    <location>
        <begin position="1056"/>
        <end position="1070"/>
    </location>
</feature>
<dbReference type="SMART" id="SM00717">
    <property type="entry name" value="SANT"/>
    <property type="match status" value="1"/>
</dbReference>
<organism evidence="6 7">
    <name type="scientific">Cercophora samala</name>
    <dbReference type="NCBI Taxonomy" id="330535"/>
    <lineage>
        <taxon>Eukaryota</taxon>
        <taxon>Fungi</taxon>
        <taxon>Dikarya</taxon>
        <taxon>Ascomycota</taxon>
        <taxon>Pezizomycotina</taxon>
        <taxon>Sordariomycetes</taxon>
        <taxon>Sordariomycetidae</taxon>
        <taxon>Sordariales</taxon>
        <taxon>Lasiosphaeriaceae</taxon>
        <taxon>Cercophora</taxon>
    </lineage>
</organism>
<feature type="compositionally biased region" description="Low complexity" evidence="4">
    <location>
        <begin position="930"/>
        <end position="1018"/>
    </location>
</feature>
<dbReference type="Gene3D" id="1.10.10.60">
    <property type="entry name" value="Homeodomain-like"/>
    <property type="match status" value="1"/>
</dbReference>
<dbReference type="AlphaFoldDB" id="A0AA40D4N1"/>